<dbReference type="AlphaFoldDB" id="A0AAX4HS82"/>
<evidence type="ECO:0000313" key="2">
    <source>
        <dbReference type="EMBL" id="WPU65911.1"/>
    </source>
</evidence>
<dbReference type="EMBL" id="CP139487">
    <property type="protein sequence ID" value="WPU65911.1"/>
    <property type="molecule type" value="Genomic_DNA"/>
</dbReference>
<proteinExistence type="predicted"/>
<accession>A0AAX4HS82</accession>
<keyword evidence="3" id="KW-1185">Reference proteome</keyword>
<dbReference type="KEGG" id="psti:SOO65_04050"/>
<name>A0AAX4HS82_9BACT</name>
<reference evidence="2 3" key="1">
    <citation type="submission" date="2023-11" db="EMBL/GenBank/DDBJ databases">
        <title>Peredibacter starrii A3.12.</title>
        <authorList>
            <person name="Mitchell R.J."/>
        </authorList>
    </citation>
    <scope>NUCLEOTIDE SEQUENCE [LARGE SCALE GENOMIC DNA]</scope>
    <source>
        <strain evidence="2 3">A3.12</strain>
    </source>
</reference>
<dbReference type="Proteomes" id="UP001324634">
    <property type="component" value="Chromosome"/>
</dbReference>
<keyword evidence="1" id="KW-0732">Signal</keyword>
<evidence type="ECO:0000313" key="3">
    <source>
        <dbReference type="Proteomes" id="UP001324634"/>
    </source>
</evidence>
<dbReference type="RefSeq" id="WP_321397344.1">
    <property type="nucleotide sequence ID" value="NZ_CP139487.1"/>
</dbReference>
<evidence type="ECO:0000256" key="1">
    <source>
        <dbReference type="SAM" id="SignalP"/>
    </source>
</evidence>
<feature type="chain" id="PRO_5043825280" description="Prealbumin-like fold domain-containing protein" evidence="1">
    <location>
        <begin position="19"/>
        <end position="120"/>
    </location>
</feature>
<evidence type="ECO:0008006" key="4">
    <source>
        <dbReference type="Google" id="ProtNLM"/>
    </source>
</evidence>
<protein>
    <recommendedName>
        <fullName evidence="4">Prealbumin-like fold domain-containing protein</fullName>
    </recommendedName>
</protein>
<gene>
    <name evidence="2" type="ORF">SOO65_04050</name>
</gene>
<feature type="signal peptide" evidence="1">
    <location>
        <begin position="1"/>
        <end position="18"/>
    </location>
</feature>
<sequence>MRLFTLLAFSFIVSTAQAQSISCTAQVFESFPDGSTRQERKELTVETENPVHISLSTDLDGRGFTLSGNKEYGPYFISITEEPDYTKGSLSTAEFSKDGRLQISIVDGRLVHKLECFKKN</sequence>
<organism evidence="2 3">
    <name type="scientific">Peredibacter starrii</name>
    <dbReference type="NCBI Taxonomy" id="28202"/>
    <lineage>
        <taxon>Bacteria</taxon>
        <taxon>Pseudomonadati</taxon>
        <taxon>Bdellovibrionota</taxon>
        <taxon>Bacteriovoracia</taxon>
        <taxon>Bacteriovoracales</taxon>
        <taxon>Bacteriovoracaceae</taxon>
        <taxon>Peredibacter</taxon>
    </lineage>
</organism>